<dbReference type="InterPro" id="IPR036322">
    <property type="entry name" value="WD40_repeat_dom_sf"/>
</dbReference>
<feature type="compositionally biased region" description="Polar residues" evidence="21">
    <location>
        <begin position="73"/>
        <end position="85"/>
    </location>
</feature>
<keyword evidence="24" id="KW-1185">Reference proteome</keyword>
<dbReference type="InterPro" id="IPR015943">
    <property type="entry name" value="WD40/YVTN_repeat-like_dom_sf"/>
</dbReference>
<evidence type="ECO:0000256" key="16">
    <source>
        <dbReference type="ARBA" id="ARBA00063159"/>
    </source>
</evidence>
<evidence type="ECO:0000256" key="7">
    <source>
        <dbReference type="ARBA" id="ARBA00022737"/>
    </source>
</evidence>
<feature type="repeat" description="WD" evidence="20">
    <location>
        <begin position="357"/>
        <end position="398"/>
    </location>
</feature>
<keyword evidence="3" id="KW-1017">Isopeptide bond</keyword>
<feature type="compositionally biased region" description="Polar residues" evidence="21">
    <location>
        <begin position="622"/>
        <end position="634"/>
    </location>
</feature>
<comment type="similarity">
    <text evidence="15">Belongs to the WD repeat WDR33 family.</text>
</comment>
<feature type="compositionally biased region" description="Low complexity" evidence="21">
    <location>
        <begin position="688"/>
        <end position="701"/>
    </location>
</feature>
<comment type="function">
    <text evidence="14">Essential for both cleavage and polyadenylation of pre-mRNA 3' ends.</text>
</comment>
<evidence type="ECO:0000256" key="13">
    <source>
        <dbReference type="ARBA" id="ARBA00026154"/>
    </source>
</evidence>
<dbReference type="SMART" id="SM00320">
    <property type="entry name" value="WD40"/>
    <property type="match status" value="7"/>
</dbReference>
<feature type="repeat" description="WD" evidence="20">
    <location>
        <begin position="232"/>
        <end position="264"/>
    </location>
</feature>
<keyword evidence="4" id="KW-0597">Phosphoprotein</keyword>
<evidence type="ECO:0000256" key="5">
    <source>
        <dbReference type="ARBA" id="ARBA00022574"/>
    </source>
</evidence>
<dbReference type="SUPFAM" id="SSF50978">
    <property type="entry name" value="WD40 repeat-like"/>
    <property type="match status" value="1"/>
</dbReference>
<evidence type="ECO:0000256" key="3">
    <source>
        <dbReference type="ARBA" id="ARBA00022499"/>
    </source>
</evidence>
<evidence type="ECO:0000256" key="18">
    <source>
        <dbReference type="ARBA" id="ARBA00075792"/>
    </source>
</evidence>
<evidence type="ECO:0000256" key="6">
    <source>
        <dbReference type="ARBA" id="ARBA00022664"/>
    </source>
</evidence>
<keyword evidence="9" id="KW-0007">Acetylation</keyword>
<evidence type="ECO:0000256" key="2">
    <source>
        <dbReference type="ARBA" id="ARBA00022481"/>
    </source>
</evidence>
<evidence type="ECO:0000256" key="11">
    <source>
        <dbReference type="ARBA" id="ARBA00023242"/>
    </source>
</evidence>
<keyword evidence="7" id="KW-0677">Repeat</keyword>
<dbReference type="GO" id="GO:0031124">
    <property type="term" value="P:mRNA 3'-end processing"/>
    <property type="evidence" value="ECO:0007669"/>
    <property type="project" value="InterPro"/>
</dbReference>
<proteinExistence type="inferred from homology"/>
<feature type="region of interest" description="Disordered" evidence="21">
    <location>
        <begin position="596"/>
        <end position="717"/>
    </location>
</feature>
<evidence type="ECO:0000256" key="1">
    <source>
        <dbReference type="ARBA" id="ARBA00004123"/>
    </source>
</evidence>
<feature type="region of interest" description="Disordered" evidence="21">
    <location>
        <begin position="1"/>
        <end position="26"/>
    </location>
</feature>
<name>A0A9N9C1M3_9GLOM</name>
<dbReference type="PROSITE" id="PS50082">
    <property type="entry name" value="WD_REPEATS_2"/>
    <property type="match status" value="5"/>
</dbReference>
<evidence type="ECO:0000313" key="24">
    <source>
        <dbReference type="Proteomes" id="UP000789342"/>
    </source>
</evidence>
<gene>
    <name evidence="23" type="ORF">AMORRO_LOCUS7027</name>
</gene>
<evidence type="ECO:0000256" key="8">
    <source>
        <dbReference type="ARBA" id="ARBA00022843"/>
    </source>
</evidence>
<comment type="subcellular location">
    <subcellularLocation>
        <location evidence="1">Nucleus</location>
    </subcellularLocation>
</comment>
<dbReference type="FunFam" id="2.130.10.10:FF:000085">
    <property type="entry name" value="WD repeat domain 33"/>
    <property type="match status" value="1"/>
</dbReference>
<dbReference type="PANTHER" id="PTHR22836">
    <property type="entry name" value="WD40 REPEAT PROTEIN"/>
    <property type="match status" value="1"/>
</dbReference>
<dbReference type="AlphaFoldDB" id="A0A9N9C1M3"/>
<keyword evidence="8" id="KW-0832">Ubl conjugation</keyword>
<evidence type="ECO:0000256" key="15">
    <source>
        <dbReference type="ARBA" id="ARBA00061690"/>
    </source>
</evidence>
<feature type="compositionally biased region" description="Polar residues" evidence="21">
    <location>
        <begin position="650"/>
        <end position="662"/>
    </location>
</feature>
<dbReference type="InterPro" id="IPR056154">
    <property type="entry name" value="Beta-prop_IFT140_1st"/>
</dbReference>
<reference evidence="23" key="1">
    <citation type="submission" date="2021-06" db="EMBL/GenBank/DDBJ databases">
        <authorList>
            <person name="Kallberg Y."/>
            <person name="Tangrot J."/>
            <person name="Rosling A."/>
        </authorList>
    </citation>
    <scope>NUCLEOTIDE SEQUENCE</scope>
    <source>
        <strain evidence="23">CL551</strain>
    </source>
</reference>
<feature type="compositionally biased region" description="Low complexity" evidence="21">
    <location>
        <begin position="596"/>
        <end position="611"/>
    </location>
</feature>
<evidence type="ECO:0000256" key="14">
    <source>
        <dbReference type="ARBA" id="ARBA00058681"/>
    </source>
</evidence>
<dbReference type="OrthoDB" id="16717at2759"/>
<comment type="function">
    <text evidence="12">Required for 3'-end cleavage and polyadenylation of pre-mRNAs. Also involved in chromosome segregation where it has a role in chromosome attachment to the mitotic spindle.</text>
</comment>
<dbReference type="GO" id="GO:0005847">
    <property type="term" value="C:mRNA cleavage and polyadenylation specificity factor complex"/>
    <property type="evidence" value="ECO:0007669"/>
    <property type="project" value="TreeGrafter"/>
</dbReference>
<dbReference type="Gene3D" id="2.130.10.10">
    <property type="entry name" value="YVTN repeat-like/Quinoprotein amine dehydrogenase"/>
    <property type="match status" value="3"/>
</dbReference>
<feature type="compositionally biased region" description="Low complexity" evidence="21">
    <location>
        <begin position="635"/>
        <end position="649"/>
    </location>
</feature>
<evidence type="ECO:0000256" key="4">
    <source>
        <dbReference type="ARBA" id="ARBA00022553"/>
    </source>
</evidence>
<evidence type="ECO:0000256" key="19">
    <source>
        <dbReference type="ARBA" id="ARBA00076133"/>
    </source>
</evidence>
<feature type="repeat" description="WD" evidence="20">
    <location>
        <begin position="315"/>
        <end position="356"/>
    </location>
</feature>
<evidence type="ECO:0000256" key="20">
    <source>
        <dbReference type="PROSITE-ProRule" id="PRU00221"/>
    </source>
</evidence>
<dbReference type="InterPro" id="IPR001680">
    <property type="entry name" value="WD40_rpt"/>
</dbReference>
<keyword evidence="6" id="KW-0507">mRNA processing</keyword>
<dbReference type="Pfam" id="PF00400">
    <property type="entry name" value="WD40"/>
    <property type="match status" value="5"/>
</dbReference>
<protein>
    <recommendedName>
        <fullName evidence="13">Polyadenylation factor subunit 2</fullName>
    </recommendedName>
    <alternativeName>
        <fullName evidence="18">WD repeat-containing protein 33</fullName>
    </alternativeName>
    <alternativeName>
        <fullName evidence="19">WD repeat-containing protein of 146 kDa</fullName>
    </alternativeName>
    <alternativeName>
        <fullName evidence="17">pre-mRNA 3' end processing protein WDR33</fullName>
    </alternativeName>
</protein>
<dbReference type="FunFam" id="2.130.10.10:FF:000077">
    <property type="entry name" value="WD repeat domain 33"/>
    <property type="match status" value="1"/>
</dbReference>
<dbReference type="FunFam" id="2.130.10.10:FF:000069">
    <property type="entry name" value="WD repeat domain 33"/>
    <property type="match status" value="1"/>
</dbReference>
<comment type="subunit">
    <text evidence="16">Component of the cleavage and polyadenylation specificity factor (CPSF) module of the pre-mRNA 3'-end processing complex. Interacts with CPSF3/CPSF73.</text>
</comment>
<dbReference type="PANTHER" id="PTHR22836:SF0">
    <property type="entry name" value="PRE-MRNA 3' END PROCESSING PROTEIN WDR33"/>
    <property type="match status" value="1"/>
</dbReference>
<feature type="repeat" description="WD" evidence="20">
    <location>
        <begin position="273"/>
        <end position="314"/>
    </location>
</feature>
<feature type="region of interest" description="Disordered" evidence="21">
    <location>
        <begin position="61"/>
        <end position="90"/>
    </location>
</feature>
<evidence type="ECO:0000256" key="9">
    <source>
        <dbReference type="ARBA" id="ARBA00022990"/>
    </source>
</evidence>
<dbReference type="InterPro" id="IPR045245">
    <property type="entry name" value="Pfs2-like"/>
</dbReference>
<evidence type="ECO:0000256" key="17">
    <source>
        <dbReference type="ARBA" id="ARBA00068823"/>
    </source>
</evidence>
<organism evidence="23 24">
    <name type="scientific">Acaulospora morrowiae</name>
    <dbReference type="NCBI Taxonomy" id="94023"/>
    <lineage>
        <taxon>Eukaryota</taxon>
        <taxon>Fungi</taxon>
        <taxon>Fungi incertae sedis</taxon>
        <taxon>Mucoromycota</taxon>
        <taxon>Glomeromycotina</taxon>
        <taxon>Glomeromycetes</taxon>
        <taxon>Diversisporales</taxon>
        <taxon>Acaulosporaceae</taxon>
        <taxon>Acaulospora</taxon>
    </lineage>
</organism>
<dbReference type="EMBL" id="CAJVPV010005048">
    <property type="protein sequence ID" value="CAG8583717.1"/>
    <property type="molecule type" value="Genomic_DNA"/>
</dbReference>
<evidence type="ECO:0000256" key="10">
    <source>
        <dbReference type="ARBA" id="ARBA00023119"/>
    </source>
</evidence>
<dbReference type="InterPro" id="IPR020472">
    <property type="entry name" value="WD40_PAC1"/>
</dbReference>
<feature type="domain" description="IFT140 first beta-propeller" evidence="22">
    <location>
        <begin position="186"/>
        <end position="267"/>
    </location>
</feature>
<feature type="compositionally biased region" description="Low complexity" evidence="21">
    <location>
        <begin position="663"/>
        <end position="678"/>
    </location>
</feature>
<accession>A0A9N9C1M3</accession>
<feature type="repeat" description="WD" evidence="20">
    <location>
        <begin position="446"/>
        <end position="477"/>
    </location>
</feature>
<evidence type="ECO:0000259" key="22">
    <source>
        <dbReference type="Pfam" id="PF23383"/>
    </source>
</evidence>
<evidence type="ECO:0000256" key="12">
    <source>
        <dbReference type="ARBA" id="ARBA00025498"/>
    </source>
</evidence>
<dbReference type="CDD" id="cd00200">
    <property type="entry name" value="WD40"/>
    <property type="match status" value="1"/>
</dbReference>
<sequence>MTTTVPLASNSWEETQQASEVQKPGSFSYATQSALNEETMEVEETNGNSVSDNNINSSGPITIPLLGSGSGAGQTNIAQSDNRNSGGYPLRKSYGIRHGAGYNNNNSAQRAVFDGKRMRKAIQRRTVDFNCSIGKFLQASFNKDRIWMRDHRDMKFLRPKPNFIIDLLPPSAYLHNPVNAIATKYVHTSTNKNRYPVNVVRWTPEGRRLITGLSSGEFTLWNGLTFNFETILQAHESAVRAMKWSHNDNWMVTADHKGIIKYWQSNMNNLKMFEGHKEAIRDLSFSPTDTKFATCSDDGTIKIWDFNEGIEEKALSGHGWDVKAVDWHPHKSLLASGSKDNLIKFWDPKSGKNVDTLHGHKNTILGLQWNRNGNWLGTAARDQLVKVYDIRMMKDLQTFRGHNKEVCFPTAISWHPFHERLMVTGGSDGCLMFWIVGQDSLVEAVEFAHDQNVWSLDWHPIGHILVSGSNDHSTRFWTRARPGDTVQDKYHVGRQRAEELGLKDVDNDDFVPGLTFSNGGLMSGFLPVPMNPYSVRPDLMQLSQSSQPDQKQEPLTPPKIFDVTDISYVSSTNDIKVDELPGLGLLNNNQSMNQIPPGLNLNLNSSPPGLNRSQPGGAPRQNFGQQRPLTNASLSQSQQFQQRPPYHQQGPTQNQGGYTNSDQQQRPHWMTQQQQQQGAGPGGRGFTRHGAQQQGGQRWNGQQGGGYQQQYGQKRWK</sequence>
<dbReference type="Pfam" id="PF23383">
    <property type="entry name" value="Beta-prop_IFT140_1st"/>
    <property type="match status" value="1"/>
</dbReference>
<keyword evidence="11" id="KW-0539">Nucleus</keyword>
<keyword evidence="10" id="KW-0176">Collagen</keyword>
<evidence type="ECO:0000256" key="21">
    <source>
        <dbReference type="SAM" id="MobiDB-lite"/>
    </source>
</evidence>
<dbReference type="PRINTS" id="PR00320">
    <property type="entry name" value="GPROTEINBRPT"/>
</dbReference>
<dbReference type="Proteomes" id="UP000789342">
    <property type="component" value="Unassembled WGS sequence"/>
</dbReference>
<feature type="compositionally biased region" description="Low complexity" evidence="21">
    <location>
        <begin position="708"/>
        <end position="717"/>
    </location>
</feature>
<feature type="compositionally biased region" description="Polar residues" evidence="21">
    <location>
        <begin position="1"/>
        <end position="20"/>
    </location>
</feature>
<dbReference type="PROSITE" id="PS50294">
    <property type="entry name" value="WD_REPEATS_REGION"/>
    <property type="match status" value="5"/>
</dbReference>
<comment type="caution">
    <text evidence="23">The sequence shown here is derived from an EMBL/GenBank/DDBJ whole genome shotgun (WGS) entry which is preliminary data.</text>
</comment>
<evidence type="ECO:0000313" key="23">
    <source>
        <dbReference type="EMBL" id="CAG8583717.1"/>
    </source>
</evidence>
<keyword evidence="2" id="KW-0488">Methylation</keyword>
<keyword evidence="5 20" id="KW-0853">WD repeat</keyword>